<dbReference type="AlphaFoldDB" id="A0AAD7NAZ1"/>
<evidence type="ECO:0000256" key="1">
    <source>
        <dbReference type="SAM" id="MobiDB-lite"/>
    </source>
</evidence>
<proteinExistence type="predicted"/>
<reference evidence="2" key="1">
    <citation type="submission" date="2023-03" db="EMBL/GenBank/DDBJ databases">
        <title>Massive genome expansion in bonnet fungi (Mycena s.s.) driven by repeated elements and novel gene families across ecological guilds.</title>
        <authorList>
            <consortium name="Lawrence Berkeley National Laboratory"/>
            <person name="Harder C.B."/>
            <person name="Miyauchi S."/>
            <person name="Viragh M."/>
            <person name="Kuo A."/>
            <person name="Thoen E."/>
            <person name="Andreopoulos B."/>
            <person name="Lu D."/>
            <person name="Skrede I."/>
            <person name="Drula E."/>
            <person name="Henrissat B."/>
            <person name="Morin E."/>
            <person name="Kohler A."/>
            <person name="Barry K."/>
            <person name="LaButti K."/>
            <person name="Morin E."/>
            <person name="Salamov A."/>
            <person name="Lipzen A."/>
            <person name="Mereny Z."/>
            <person name="Hegedus B."/>
            <person name="Baldrian P."/>
            <person name="Stursova M."/>
            <person name="Weitz H."/>
            <person name="Taylor A."/>
            <person name="Grigoriev I.V."/>
            <person name="Nagy L.G."/>
            <person name="Martin F."/>
            <person name="Kauserud H."/>
        </authorList>
    </citation>
    <scope>NUCLEOTIDE SEQUENCE</scope>
    <source>
        <strain evidence="2">CBHHK182m</strain>
    </source>
</reference>
<gene>
    <name evidence="2" type="ORF">B0H16DRAFT_775760</name>
</gene>
<evidence type="ECO:0000313" key="3">
    <source>
        <dbReference type="Proteomes" id="UP001215598"/>
    </source>
</evidence>
<feature type="region of interest" description="Disordered" evidence="1">
    <location>
        <begin position="30"/>
        <end position="49"/>
    </location>
</feature>
<comment type="caution">
    <text evidence="2">The sequence shown here is derived from an EMBL/GenBank/DDBJ whole genome shotgun (WGS) entry which is preliminary data.</text>
</comment>
<sequence>MIFKRQATDGDLSSQLEAGWTRSILCESLRGPSSDRVDRRRHSPSTTGCIRSSRLPSKETLSLSLGMAFVQMPLWTIRGTTSCRPDTRRPPATSDPTQSSPYYIRTFPRRATTRLPSALDPCEPPPSSPNHTTHAAAATAAPALSTHAPLTSRAQMRHPHGRLFSFHPRARVRVRKRLCHRHDQPYPLRKSRLLRLVPDLLVCASFRCFVSTASQLRV</sequence>
<accession>A0AAD7NAZ1</accession>
<organism evidence="2 3">
    <name type="scientific">Mycena metata</name>
    <dbReference type="NCBI Taxonomy" id="1033252"/>
    <lineage>
        <taxon>Eukaryota</taxon>
        <taxon>Fungi</taxon>
        <taxon>Dikarya</taxon>
        <taxon>Basidiomycota</taxon>
        <taxon>Agaricomycotina</taxon>
        <taxon>Agaricomycetes</taxon>
        <taxon>Agaricomycetidae</taxon>
        <taxon>Agaricales</taxon>
        <taxon>Marasmiineae</taxon>
        <taxon>Mycenaceae</taxon>
        <taxon>Mycena</taxon>
    </lineage>
</organism>
<evidence type="ECO:0000313" key="2">
    <source>
        <dbReference type="EMBL" id="KAJ7753210.1"/>
    </source>
</evidence>
<feature type="compositionally biased region" description="Low complexity" evidence="1">
    <location>
        <begin position="129"/>
        <end position="142"/>
    </location>
</feature>
<feature type="region of interest" description="Disordered" evidence="1">
    <location>
        <begin position="80"/>
        <end position="142"/>
    </location>
</feature>
<name>A0AAD7NAZ1_9AGAR</name>
<protein>
    <submittedName>
        <fullName evidence="2">Uncharacterized protein</fullName>
    </submittedName>
</protein>
<dbReference type="EMBL" id="JARKIB010000056">
    <property type="protein sequence ID" value="KAJ7753210.1"/>
    <property type="molecule type" value="Genomic_DNA"/>
</dbReference>
<keyword evidence="3" id="KW-1185">Reference proteome</keyword>
<dbReference type="Proteomes" id="UP001215598">
    <property type="component" value="Unassembled WGS sequence"/>
</dbReference>